<keyword evidence="2" id="KW-0472">Membrane</keyword>
<feature type="transmembrane region" description="Helical" evidence="2">
    <location>
        <begin position="29"/>
        <end position="55"/>
    </location>
</feature>
<keyword evidence="4" id="KW-1185">Reference proteome</keyword>
<dbReference type="EMBL" id="JAVIJF010000019">
    <property type="protein sequence ID" value="MDX8527644.1"/>
    <property type="molecule type" value="Genomic_DNA"/>
</dbReference>
<dbReference type="Proteomes" id="UP001276840">
    <property type="component" value="Unassembled WGS sequence"/>
</dbReference>
<evidence type="ECO:0008006" key="5">
    <source>
        <dbReference type="Google" id="ProtNLM"/>
    </source>
</evidence>
<name>A0ABU4ZQG3_9HYPH</name>
<feature type="region of interest" description="Disordered" evidence="1">
    <location>
        <begin position="75"/>
        <end position="98"/>
    </location>
</feature>
<feature type="transmembrane region" description="Helical" evidence="2">
    <location>
        <begin position="7"/>
        <end position="23"/>
    </location>
</feature>
<evidence type="ECO:0000313" key="4">
    <source>
        <dbReference type="Proteomes" id="UP001276840"/>
    </source>
</evidence>
<sequence length="98" mass="10485">MYFPQYLVGMFATSFIMAIWADFQTGSGWLALGWAILALIILQAGYAGLIVCLIYRQGSKGAGTGLASANAPPIPGDLGKLRQHPLLPGIRKSQPPRL</sequence>
<comment type="caution">
    <text evidence="3">The sequence shown here is derived from an EMBL/GenBank/DDBJ whole genome shotgun (WGS) entry which is preliminary data.</text>
</comment>
<evidence type="ECO:0000256" key="1">
    <source>
        <dbReference type="SAM" id="MobiDB-lite"/>
    </source>
</evidence>
<evidence type="ECO:0000313" key="3">
    <source>
        <dbReference type="EMBL" id="MDX8527644.1"/>
    </source>
</evidence>
<evidence type="ECO:0000256" key="2">
    <source>
        <dbReference type="SAM" id="Phobius"/>
    </source>
</evidence>
<reference evidence="3 4" key="1">
    <citation type="submission" date="2023-08" db="EMBL/GenBank/DDBJ databases">
        <title>Implementing the SeqCode for naming new Mesorhizobium species isolated from Vachellia karroo root nodules.</title>
        <authorList>
            <person name="Van Lill M."/>
        </authorList>
    </citation>
    <scope>NUCLEOTIDE SEQUENCE [LARGE SCALE GENOMIC DNA]</scope>
    <source>
        <strain evidence="3 4">MSK 1335</strain>
    </source>
</reference>
<protein>
    <recommendedName>
        <fullName evidence="5">Exopolysaccharide production repressor exox</fullName>
    </recommendedName>
</protein>
<keyword evidence="2" id="KW-0812">Transmembrane</keyword>
<keyword evidence="2" id="KW-1133">Transmembrane helix</keyword>
<organism evidence="3 4">
    <name type="scientific">Mesorhizobium montanum</name>
    <dbReference type="NCBI Taxonomy" id="3072323"/>
    <lineage>
        <taxon>Bacteria</taxon>
        <taxon>Pseudomonadati</taxon>
        <taxon>Pseudomonadota</taxon>
        <taxon>Alphaproteobacteria</taxon>
        <taxon>Hyphomicrobiales</taxon>
        <taxon>Phyllobacteriaceae</taxon>
        <taxon>Mesorhizobium</taxon>
    </lineage>
</organism>
<gene>
    <name evidence="3" type="ORF">RFM68_24385</name>
</gene>
<proteinExistence type="predicted"/>
<accession>A0ABU4ZQG3</accession>